<keyword evidence="1" id="KW-0614">Plasmid</keyword>
<dbReference type="AlphaFoldDB" id="K9WPI8"/>
<gene>
    <name evidence="1" type="ORF">Mic7113_6493</name>
</gene>
<accession>K9WPI8</accession>
<keyword evidence="2" id="KW-1185">Reference proteome</keyword>
<name>K9WPI8_9CYAN</name>
<evidence type="ECO:0000313" key="2">
    <source>
        <dbReference type="Proteomes" id="UP000010471"/>
    </source>
</evidence>
<geneLocation type="plasmid" evidence="1 2">
    <name>pMIC7113.01</name>
</geneLocation>
<evidence type="ECO:0000313" key="1">
    <source>
        <dbReference type="EMBL" id="AFZ22073.1"/>
    </source>
</evidence>
<reference evidence="1 2" key="1">
    <citation type="submission" date="2012-06" db="EMBL/GenBank/DDBJ databases">
        <title>Finished plasmid 1 of genome of Microcoleus sp. PCC 7113.</title>
        <authorList>
            <consortium name="US DOE Joint Genome Institute"/>
            <person name="Gugger M."/>
            <person name="Coursin T."/>
            <person name="Rippka R."/>
            <person name="Tandeau De Marsac N."/>
            <person name="Huntemann M."/>
            <person name="Wei C.-L."/>
            <person name="Han J."/>
            <person name="Detter J.C."/>
            <person name="Han C."/>
            <person name="Tapia R."/>
            <person name="Chen A."/>
            <person name="Kyrpides N."/>
            <person name="Mavromatis K."/>
            <person name="Markowitz V."/>
            <person name="Szeto E."/>
            <person name="Ivanova N."/>
            <person name="Pagani I."/>
            <person name="Pati A."/>
            <person name="Goodwin L."/>
            <person name="Nordberg H.P."/>
            <person name="Cantor M.N."/>
            <person name="Hua S.X."/>
            <person name="Woyke T."/>
            <person name="Kerfeld C.A."/>
        </authorList>
    </citation>
    <scope>NUCLEOTIDE SEQUENCE [LARGE SCALE GENOMIC DNA]</scope>
    <source>
        <strain evidence="1 2">PCC 7113</strain>
        <plasmid evidence="1 2">pMIC7113.01</plasmid>
    </source>
</reference>
<protein>
    <submittedName>
        <fullName evidence="1">Uncharacterized protein</fullName>
    </submittedName>
</protein>
<dbReference type="Proteomes" id="UP000010471">
    <property type="component" value="Plasmid pMIC7113.01"/>
</dbReference>
<proteinExistence type="predicted"/>
<dbReference type="HOGENOM" id="CLU_1011713_0_0_3"/>
<sequence>MIQPTELFPQNSESSLLETPEKIPLAKSTRWHYKHYSCAAYQLPNGELVMSDRQASRPVKQSKRDVKEFMESHSLESILVQIPNRKVISAYSLSTVAIYWRYLLDSRLISEQLADQYEWKDIIESLQHPGEATLLSTSQEEQETEFTVTPANPIVLELQRKLLLEVLILPKREYRISPESGLGVIGVLENWLQELPNSPRKLKTLLQRGFSGESKLCQVNTTKESKIVESLSLNDWLTIWEVFAFRGNSKAAAVLKACAKQNIPLRVEAALKPYSIQERFLYSKTLA</sequence>
<dbReference type="EMBL" id="CP003631">
    <property type="protein sequence ID" value="AFZ22073.1"/>
    <property type="molecule type" value="Genomic_DNA"/>
</dbReference>
<organism evidence="1 2">
    <name type="scientific">Allocoleopsis franciscana PCC 7113</name>
    <dbReference type="NCBI Taxonomy" id="1173027"/>
    <lineage>
        <taxon>Bacteria</taxon>
        <taxon>Bacillati</taxon>
        <taxon>Cyanobacteriota</taxon>
        <taxon>Cyanophyceae</taxon>
        <taxon>Coleofasciculales</taxon>
        <taxon>Coleofasciculaceae</taxon>
        <taxon>Allocoleopsis</taxon>
        <taxon>Allocoleopsis franciscana</taxon>
    </lineage>
</organism>
<dbReference type="KEGG" id="mic:Mic7113_6493"/>